<keyword evidence="9" id="KW-1185">Reference proteome</keyword>
<dbReference type="GO" id="GO:1990904">
    <property type="term" value="C:ribonucleoprotein complex"/>
    <property type="evidence" value="ECO:0007669"/>
    <property type="project" value="UniProtKB-KW"/>
</dbReference>
<reference evidence="8" key="2">
    <citation type="submission" date="2025-08" db="UniProtKB">
        <authorList>
            <consortium name="Ensembl"/>
        </authorList>
    </citation>
    <scope>IDENTIFICATION</scope>
</reference>
<dbReference type="GeneTree" id="ENSGT00910000144211"/>
<evidence type="ECO:0000313" key="9">
    <source>
        <dbReference type="Proteomes" id="UP000694402"/>
    </source>
</evidence>
<keyword evidence="6" id="KW-0812">Transmembrane</keyword>
<accession>A0AAZ3QYW1</accession>
<dbReference type="InterPro" id="IPR022803">
    <property type="entry name" value="Ribosomal_uL5_dom_sf"/>
</dbReference>
<feature type="transmembrane region" description="Helical" evidence="6">
    <location>
        <begin position="103"/>
        <end position="120"/>
    </location>
</feature>
<sequence length="196" mass="22408">MAEQSEKKENPMRELRIRKLCMNICVGESGDRLTRAAKVLEQLTGQTPVFSKARYTVRSFGIRRNEKIAVHCTVRGAKAEEILEKGLKVSFQYFIHCPFTTPIYYNHCMSVLGCGFVYYAKLLITINLPRECFFLTPFRVGLSLVVTFTPICIFLEFRILMVKLNHLCSSSAKGDFDLAVSTLTMVHIRTVFRHIA</sequence>
<evidence type="ECO:0000256" key="2">
    <source>
        <dbReference type="ARBA" id="ARBA00022980"/>
    </source>
</evidence>
<dbReference type="Gene3D" id="3.30.1440.10">
    <property type="match status" value="1"/>
</dbReference>
<keyword evidence="2" id="KW-0689">Ribosomal protein</keyword>
<protein>
    <recommendedName>
        <fullName evidence="4">Large ribosomal subunit protein uL5</fullName>
    </recommendedName>
    <alternativeName>
        <fullName evidence="5">60S ribosomal protein L11</fullName>
    </alternativeName>
</protein>
<feature type="transmembrane region" description="Helical" evidence="6">
    <location>
        <begin position="140"/>
        <end position="161"/>
    </location>
</feature>
<evidence type="ECO:0000256" key="4">
    <source>
        <dbReference type="ARBA" id="ARBA00035245"/>
    </source>
</evidence>
<keyword evidence="6" id="KW-1133">Transmembrane helix</keyword>
<dbReference type="PROSITE" id="PS00358">
    <property type="entry name" value="RIBOSOMAL_L5"/>
    <property type="match status" value="1"/>
</dbReference>
<organism evidence="8 9">
    <name type="scientific">Oncorhynchus tshawytscha</name>
    <name type="common">Chinook salmon</name>
    <name type="synonym">Salmo tshawytscha</name>
    <dbReference type="NCBI Taxonomy" id="74940"/>
    <lineage>
        <taxon>Eukaryota</taxon>
        <taxon>Metazoa</taxon>
        <taxon>Chordata</taxon>
        <taxon>Craniata</taxon>
        <taxon>Vertebrata</taxon>
        <taxon>Euteleostomi</taxon>
        <taxon>Actinopterygii</taxon>
        <taxon>Neopterygii</taxon>
        <taxon>Teleostei</taxon>
        <taxon>Protacanthopterygii</taxon>
        <taxon>Salmoniformes</taxon>
        <taxon>Salmonidae</taxon>
        <taxon>Salmoninae</taxon>
        <taxon>Oncorhynchus</taxon>
    </lineage>
</organism>
<dbReference type="InterPro" id="IPR031310">
    <property type="entry name" value="Ribosomal_uL5_N"/>
</dbReference>
<evidence type="ECO:0000256" key="6">
    <source>
        <dbReference type="SAM" id="Phobius"/>
    </source>
</evidence>
<proteinExistence type="inferred from homology"/>
<dbReference type="Pfam" id="PF00281">
    <property type="entry name" value="Ribosomal_L5"/>
    <property type="match status" value="1"/>
</dbReference>
<dbReference type="InterPro" id="IPR002132">
    <property type="entry name" value="Ribosomal_uL5"/>
</dbReference>
<dbReference type="InterPro" id="IPR020929">
    <property type="entry name" value="Ribosomal_uL5_CS"/>
</dbReference>
<dbReference type="GO" id="GO:0003735">
    <property type="term" value="F:structural constituent of ribosome"/>
    <property type="evidence" value="ECO:0007669"/>
    <property type="project" value="InterPro"/>
</dbReference>
<dbReference type="GO" id="GO:0006412">
    <property type="term" value="P:translation"/>
    <property type="evidence" value="ECO:0007669"/>
    <property type="project" value="InterPro"/>
</dbReference>
<dbReference type="SUPFAM" id="SSF55282">
    <property type="entry name" value="RL5-like"/>
    <property type="match status" value="1"/>
</dbReference>
<dbReference type="AlphaFoldDB" id="A0AAZ3QYW1"/>
<keyword evidence="3" id="KW-0687">Ribonucleoprotein</keyword>
<evidence type="ECO:0000256" key="3">
    <source>
        <dbReference type="ARBA" id="ARBA00023274"/>
    </source>
</evidence>
<reference evidence="9" key="1">
    <citation type="journal article" date="2018" name="PLoS ONE">
        <title>Chinook salmon (Oncorhynchus tshawytscha) genome and transcriptome.</title>
        <authorList>
            <person name="Christensen K.A."/>
            <person name="Leong J.S."/>
            <person name="Sakhrani D."/>
            <person name="Biagi C.A."/>
            <person name="Minkley D.R."/>
            <person name="Withler R.E."/>
            <person name="Rondeau E.B."/>
            <person name="Koop B.F."/>
            <person name="Devlin R.H."/>
        </authorList>
    </citation>
    <scope>NUCLEOTIDE SEQUENCE [LARGE SCALE GENOMIC DNA]</scope>
</reference>
<reference evidence="8" key="3">
    <citation type="submission" date="2025-09" db="UniProtKB">
        <authorList>
            <consortium name="Ensembl"/>
        </authorList>
    </citation>
    <scope>IDENTIFICATION</scope>
</reference>
<dbReference type="Proteomes" id="UP000694402">
    <property type="component" value="Unassembled WGS sequence"/>
</dbReference>
<feature type="domain" description="Large ribosomal subunit protein uL5 N-terminal" evidence="7">
    <location>
        <begin position="10"/>
        <end position="63"/>
    </location>
</feature>
<dbReference type="Ensembl" id="ENSOTST00005132070.1">
    <property type="protein sequence ID" value="ENSOTSP00005133069.1"/>
    <property type="gene ID" value="ENSOTSG00005057511.1"/>
</dbReference>
<evidence type="ECO:0000256" key="5">
    <source>
        <dbReference type="ARBA" id="ARBA00035322"/>
    </source>
</evidence>
<dbReference type="PANTHER" id="PTHR11994">
    <property type="entry name" value="60S RIBOSOMAL PROTEIN L11-RELATED"/>
    <property type="match status" value="1"/>
</dbReference>
<evidence type="ECO:0000259" key="7">
    <source>
        <dbReference type="Pfam" id="PF00281"/>
    </source>
</evidence>
<evidence type="ECO:0000313" key="8">
    <source>
        <dbReference type="Ensembl" id="ENSOTSP00005133069.1"/>
    </source>
</evidence>
<gene>
    <name evidence="8" type="primary">LOC112229901</name>
</gene>
<keyword evidence="6" id="KW-0472">Membrane</keyword>
<evidence type="ECO:0000256" key="1">
    <source>
        <dbReference type="ARBA" id="ARBA00008553"/>
    </source>
</evidence>
<dbReference type="GO" id="GO:0005840">
    <property type="term" value="C:ribosome"/>
    <property type="evidence" value="ECO:0007669"/>
    <property type="project" value="UniProtKB-KW"/>
</dbReference>
<comment type="similarity">
    <text evidence="1">Belongs to the universal ribosomal protein uL5 family.</text>
</comment>
<name>A0AAZ3QYW1_ONCTS</name>